<dbReference type="GO" id="GO:0003677">
    <property type="term" value="F:DNA binding"/>
    <property type="evidence" value="ECO:0007669"/>
    <property type="project" value="UniProtKB-UniRule"/>
</dbReference>
<sequence>MASSRLLRLPSRSNVLLAKTIYSPVRPSITLRSNDVTPSGISCTVLPSPQRASSSGSGLILDRSFTTSLSALKKKTTAKDKELLDPSSEDYLDLPSPTQKVKFLNGIKKDYGDEYDNMTVPTTQLLDALRDMQSWRQLTPSTSTPKELTDYRDALRSISLLAGPDGGISRPSLRLKDIESVLSDENGVTWRLMRDIIEHGLVPELEGLDEKWKAMVKINRVHGFGKIKAQTYVDNGARTLEDLLNAKDKEYGRKVSDAQKLAIRYHKEMDLMIPRSEVEEFEKLIKNALNKVDPTLGFAIMGSYRRGEYVSSDIDMVVWHESYPKRDREDKSKKGGYAHDSLMGKVMNALIRDGLIQEDQLFSRGEKKVLALTKLPQPNSIHRQVDIRLCPLESLPYMLLGNTGDDTLMKTLRYRAIQKGWVLNEYAMGERVEGSQGVWVAEGKEIIVNSEKEIFEKLELPYLEPTMRSLHKYRHILQIK</sequence>
<dbReference type="PRINTS" id="PR00869">
    <property type="entry name" value="DNAPOLX"/>
</dbReference>
<keyword evidence="2 5" id="KW-0808">Transferase</keyword>
<protein>
    <recommendedName>
        <fullName evidence="5">DNA polymerase</fullName>
        <ecNumber evidence="5">2.7.7.7</ecNumber>
    </recommendedName>
</protein>
<dbReference type="InterPro" id="IPR022312">
    <property type="entry name" value="DNA_pol_X"/>
</dbReference>
<evidence type="ECO:0000256" key="1">
    <source>
        <dbReference type="ARBA" id="ARBA00022490"/>
    </source>
</evidence>
<comment type="function">
    <text evidence="5">DNA polymerase that functions in several pathways of DNA repair. Involved in base excision repair (BER) responsible for repair of lesions that give rise to abasic (AP) sites in DNA. Also contributes to DNA double-strand break repair by non-homologous end joining and homologous recombination. Has both template-dependent and template-independent (terminal transferase) DNA polymerase activities. Has also a 5'-deoxyribose-5-phosphate lyase (dRP lyase) activity.</text>
</comment>
<dbReference type="InterPro" id="IPR028207">
    <property type="entry name" value="DNA_pol_B_palm_palm"/>
</dbReference>
<dbReference type="STRING" id="1331196.A0A1B9IX36"/>
<dbReference type="Gene3D" id="1.10.150.20">
    <property type="entry name" value="5' to 3' exonuclease, C-terminal subdomain"/>
    <property type="match status" value="1"/>
</dbReference>
<dbReference type="EMBL" id="KI669460">
    <property type="protein sequence ID" value="OCF60088.1"/>
    <property type="molecule type" value="Genomic_DNA"/>
</dbReference>
<dbReference type="Pfam" id="PF14792">
    <property type="entry name" value="DNA_pol_B_palm"/>
    <property type="match status" value="1"/>
</dbReference>
<evidence type="ECO:0000256" key="5">
    <source>
        <dbReference type="RuleBase" id="RU366014"/>
    </source>
</evidence>
<evidence type="ECO:0000313" key="8">
    <source>
        <dbReference type="Proteomes" id="UP000092583"/>
    </source>
</evidence>
<dbReference type="AlphaFoldDB" id="A0A1B9IX36"/>
<evidence type="ECO:0000256" key="3">
    <source>
        <dbReference type="ARBA" id="ARBA00022695"/>
    </source>
</evidence>
<dbReference type="PANTHER" id="PTHR11276">
    <property type="entry name" value="DNA POLYMERASE TYPE-X FAMILY MEMBER"/>
    <property type="match status" value="1"/>
</dbReference>
<organism evidence="7 8">
    <name type="scientific">Kwoniella mangroviensis CBS 10435</name>
    <dbReference type="NCBI Taxonomy" id="1331196"/>
    <lineage>
        <taxon>Eukaryota</taxon>
        <taxon>Fungi</taxon>
        <taxon>Dikarya</taxon>
        <taxon>Basidiomycota</taxon>
        <taxon>Agaricomycotina</taxon>
        <taxon>Tremellomycetes</taxon>
        <taxon>Tremellales</taxon>
        <taxon>Cryptococcaceae</taxon>
        <taxon>Kwoniella</taxon>
    </lineage>
</organism>
<feature type="domain" description="DNA-directed DNA polymerase X" evidence="6">
    <location>
        <begin position="119"/>
        <end position="469"/>
    </location>
</feature>
<dbReference type="InterPro" id="IPR043519">
    <property type="entry name" value="NT_sf"/>
</dbReference>
<keyword evidence="5" id="KW-0239">DNA-directed DNA polymerase</keyword>
<keyword evidence="5" id="KW-0539">Nucleus</keyword>
<evidence type="ECO:0000256" key="2">
    <source>
        <dbReference type="ARBA" id="ARBA00022679"/>
    </source>
</evidence>
<dbReference type="GO" id="GO:0005634">
    <property type="term" value="C:nucleus"/>
    <property type="evidence" value="ECO:0007669"/>
    <property type="project" value="UniProtKB-SubCell"/>
</dbReference>
<dbReference type="Proteomes" id="UP000092583">
    <property type="component" value="Unassembled WGS sequence"/>
</dbReference>
<name>A0A1B9IX36_9TREE</name>
<dbReference type="InterPro" id="IPR002008">
    <property type="entry name" value="DNA_pol_X_beta-like"/>
</dbReference>
<dbReference type="Gene3D" id="3.30.460.10">
    <property type="entry name" value="Beta Polymerase, domain 2"/>
    <property type="match status" value="1"/>
</dbReference>
<dbReference type="SUPFAM" id="SSF81585">
    <property type="entry name" value="PsbU/PolX domain-like"/>
    <property type="match status" value="1"/>
</dbReference>
<dbReference type="Pfam" id="PF10391">
    <property type="entry name" value="DNA_pol_lambd_f"/>
    <property type="match status" value="1"/>
</dbReference>
<accession>A0A1B9IX36</accession>
<dbReference type="EC" id="2.7.7.7" evidence="5"/>
<keyword evidence="4" id="KW-0238">DNA-binding</keyword>
<dbReference type="GO" id="GO:0046872">
    <property type="term" value="F:metal ion binding"/>
    <property type="evidence" value="ECO:0007669"/>
    <property type="project" value="UniProtKB-UniRule"/>
</dbReference>
<dbReference type="GO" id="GO:0003887">
    <property type="term" value="F:DNA-directed DNA polymerase activity"/>
    <property type="evidence" value="ECO:0007669"/>
    <property type="project" value="UniProtKB-UniRule"/>
</dbReference>
<reference evidence="7 8" key="1">
    <citation type="submission" date="2013-07" db="EMBL/GenBank/DDBJ databases">
        <title>The Genome Sequence of Kwoniella mangroviensis CBS10435.</title>
        <authorList>
            <consortium name="The Broad Institute Genome Sequencing Platform"/>
            <person name="Cuomo C."/>
            <person name="Litvintseva A."/>
            <person name="Chen Y."/>
            <person name="Heitman J."/>
            <person name="Sun S."/>
            <person name="Springer D."/>
            <person name="Dromer F."/>
            <person name="Young S.K."/>
            <person name="Zeng Q."/>
            <person name="Gargeya S."/>
            <person name="Fitzgerald M."/>
            <person name="Abouelleil A."/>
            <person name="Alvarado L."/>
            <person name="Berlin A.M."/>
            <person name="Chapman S.B."/>
            <person name="Dewar J."/>
            <person name="Goldberg J."/>
            <person name="Griggs A."/>
            <person name="Gujja S."/>
            <person name="Hansen M."/>
            <person name="Howarth C."/>
            <person name="Imamovic A."/>
            <person name="Larimer J."/>
            <person name="McCowan C."/>
            <person name="Murphy C."/>
            <person name="Pearson M."/>
            <person name="Priest M."/>
            <person name="Roberts A."/>
            <person name="Saif S."/>
            <person name="Shea T."/>
            <person name="Sykes S."/>
            <person name="Wortman J."/>
            <person name="Nusbaum C."/>
            <person name="Birren B."/>
        </authorList>
    </citation>
    <scope>NUCLEOTIDE SEQUENCE [LARGE SCALE GENOMIC DNA]</scope>
    <source>
        <strain evidence="7 8">CBS 10435</strain>
    </source>
</reference>
<keyword evidence="5" id="KW-0234">DNA repair</keyword>
<comment type="similarity">
    <text evidence="5">Belongs to the DNA polymerase type-X family.</text>
</comment>
<dbReference type="SMART" id="SM00483">
    <property type="entry name" value="POLXc"/>
    <property type="match status" value="1"/>
</dbReference>
<dbReference type="Pfam" id="PF14791">
    <property type="entry name" value="DNA_pol_B_thumb"/>
    <property type="match status" value="1"/>
</dbReference>
<dbReference type="InterPro" id="IPR029398">
    <property type="entry name" value="PolB_thumb"/>
</dbReference>
<dbReference type="InterPro" id="IPR018944">
    <property type="entry name" value="DNA_pol_lambd_fingers_domain"/>
</dbReference>
<dbReference type="SUPFAM" id="SSF81301">
    <property type="entry name" value="Nucleotidyltransferase"/>
    <property type="match status" value="1"/>
</dbReference>
<keyword evidence="3 5" id="KW-0548">Nucleotidyltransferase</keyword>
<dbReference type="InterPro" id="IPR002054">
    <property type="entry name" value="DNA-dir_DNA_pol_X"/>
</dbReference>
<comment type="catalytic activity">
    <reaction evidence="5">
        <text>DNA(n) + a 2'-deoxyribonucleoside 5'-triphosphate = DNA(n+1) + diphosphate</text>
        <dbReference type="Rhea" id="RHEA:22508"/>
        <dbReference type="Rhea" id="RHEA-COMP:17339"/>
        <dbReference type="Rhea" id="RHEA-COMP:17340"/>
        <dbReference type="ChEBI" id="CHEBI:33019"/>
        <dbReference type="ChEBI" id="CHEBI:61560"/>
        <dbReference type="ChEBI" id="CHEBI:173112"/>
        <dbReference type="EC" id="2.7.7.7"/>
    </reaction>
</comment>
<dbReference type="PANTHER" id="PTHR11276:SF42">
    <property type="entry name" value="DNA POLYMERASE BETA"/>
    <property type="match status" value="1"/>
</dbReference>
<evidence type="ECO:0000259" key="6">
    <source>
        <dbReference type="SMART" id="SM00483"/>
    </source>
</evidence>
<reference evidence="8" key="2">
    <citation type="submission" date="2013-12" db="EMBL/GenBank/DDBJ databases">
        <title>Evolution of pathogenesis and genome organization in the Tremellales.</title>
        <authorList>
            <person name="Cuomo C."/>
            <person name="Litvintseva A."/>
            <person name="Heitman J."/>
            <person name="Chen Y."/>
            <person name="Sun S."/>
            <person name="Springer D."/>
            <person name="Dromer F."/>
            <person name="Young S."/>
            <person name="Zeng Q."/>
            <person name="Chapman S."/>
            <person name="Gujja S."/>
            <person name="Saif S."/>
            <person name="Birren B."/>
        </authorList>
    </citation>
    <scope>NUCLEOTIDE SEQUENCE [LARGE SCALE GENOMIC DNA]</scope>
    <source>
        <strain evidence="8">CBS 10435</strain>
    </source>
</reference>
<dbReference type="GO" id="GO:0006284">
    <property type="term" value="P:base-excision repair"/>
    <property type="evidence" value="ECO:0007669"/>
    <property type="project" value="TreeGrafter"/>
</dbReference>
<keyword evidence="8" id="KW-1185">Reference proteome</keyword>
<dbReference type="InterPro" id="IPR037160">
    <property type="entry name" value="DNA_Pol_thumb_sf"/>
</dbReference>
<comment type="subcellular location">
    <subcellularLocation>
        <location evidence="5">Nucleus</location>
    </subcellularLocation>
</comment>
<dbReference type="Gene3D" id="3.30.210.10">
    <property type="entry name" value="DNA polymerase, thumb domain"/>
    <property type="match status" value="1"/>
</dbReference>
<proteinExistence type="inferred from homology"/>
<evidence type="ECO:0000256" key="4">
    <source>
        <dbReference type="ARBA" id="ARBA00023125"/>
    </source>
</evidence>
<dbReference type="GO" id="GO:0006303">
    <property type="term" value="P:double-strand break repair via nonhomologous end joining"/>
    <property type="evidence" value="ECO:0007669"/>
    <property type="project" value="TreeGrafter"/>
</dbReference>
<dbReference type="PRINTS" id="PR00870">
    <property type="entry name" value="DNAPOLXBETA"/>
</dbReference>
<keyword evidence="5" id="KW-0227">DNA damage</keyword>
<dbReference type="OrthoDB" id="205514at2759"/>
<keyword evidence="1" id="KW-0963">Cytoplasm</keyword>
<evidence type="ECO:0000313" key="7">
    <source>
        <dbReference type="EMBL" id="OCF60088.1"/>
    </source>
</evidence>
<gene>
    <name evidence="7" type="ORF">L486_02764</name>
</gene>